<dbReference type="Proteomes" id="UP000799118">
    <property type="component" value="Unassembled WGS sequence"/>
</dbReference>
<dbReference type="EMBL" id="ML769386">
    <property type="protein sequence ID" value="KAE9409851.1"/>
    <property type="molecule type" value="Genomic_DNA"/>
</dbReference>
<accession>A0A6A4IGS0</accession>
<feature type="coiled-coil region" evidence="1">
    <location>
        <begin position="24"/>
        <end position="61"/>
    </location>
</feature>
<protein>
    <submittedName>
        <fullName evidence="2">Uncharacterized protein</fullName>
    </submittedName>
</protein>
<keyword evidence="3" id="KW-1185">Reference proteome</keyword>
<sequence>PTKRKLRSLYVPNNVEASRVIAIAAEADRDVAKYDKEIQRLETVLIELKRQRQDFKRHRDEMHTLLSPARRLPVEVLEQVFDIACLSDFGITVTQNSVDALTLKLSQVCSVWREIVQSRPVLW</sequence>
<dbReference type="AlphaFoldDB" id="A0A6A4IGS0"/>
<organism evidence="2 3">
    <name type="scientific">Gymnopus androsaceus JB14</name>
    <dbReference type="NCBI Taxonomy" id="1447944"/>
    <lineage>
        <taxon>Eukaryota</taxon>
        <taxon>Fungi</taxon>
        <taxon>Dikarya</taxon>
        <taxon>Basidiomycota</taxon>
        <taxon>Agaricomycotina</taxon>
        <taxon>Agaricomycetes</taxon>
        <taxon>Agaricomycetidae</taxon>
        <taxon>Agaricales</taxon>
        <taxon>Marasmiineae</taxon>
        <taxon>Omphalotaceae</taxon>
        <taxon>Gymnopus</taxon>
    </lineage>
</organism>
<reference evidence="2" key="1">
    <citation type="journal article" date="2019" name="Environ. Microbiol.">
        <title>Fungal ecological strategies reflected in gene transcription - a case study of two litter decomposers.</title>
        <authorList>
            <person name="Barbi F."/>
            <person name="Kohler A."/>
            <person name="Barry K."/>
            <person name="Baskaran P."/>
            <person name="Daum C."/>
            <person name="Fauchery L."/>
            <person name="Ihrmark K."/>
            <person name="Kuo A."/>
            <person name="LaButti K."/>
            <person name="Lipzen A."/>
            <person name="Morin E."/>
            <person name="Grigoriev I.V."/>
            <person name="Henrissat B."/>
            <person name="Lindahl B."/>
            <person name="Martin F."/>
        </authorList>
    </citation>
    <scope>NUCLEOTIDE SEQUENCE</scope>
    <source>
        <strain evidence="2">JB14</strain>
    </source>
</reference>
<feature type="non-terminal residue" evidence="2">
    <location>
        <position position="123"/>
    </location>
</feature>
<gene>
    <name evidence="2" type="ORF">BT96DRAFT_771313</name>
</gene>
<proteinExistence type="predicted"/>
<dbReference type="OrthoDB" id="3266451at2759"/>
<name>A0A6A4IGS0_9AGAR</name>
<evidence type="ECO:0000313" key="3">
    <source>
        <dbReference type="Proteomes" id="UP000799118"/>
    </source>
</evidence>
<feature type="non-terminal residue" evidence="2">
    <location>
        <position position="1"/>
    </location>
</feature>
<keyword evidence="1" id="KW-0175">Coiled coil</keyword>
<evidence type="ECO:0000313" key="2">
    <source>
        <dbReference type="EMBL" id="KAE9409851.1"/>
    </source>
</evidence>
<evidence type="ECO:0000256" key="1">
    <source>
        <dbReference type="SAM" id="Coils"/>
    </source>
</evidence>